<dbReference type="EMBL" id="JADFTS010000008">
    <property type="protein sequence ID" value="KAF9594906.1"/>
    <property type="molecule type" value="Genomic_DNA"/>
</dbReference>
<dbReference type="PANTHER" id="PTHR31973">
    <property type="entry name" value="POLYPROTEIN, PUTATIVE-RELATED"/>
    <property type="match status" value="1"/>
</dbReference>
<accession>A0A835H903</accession>
<dbReference type="InterPro" id="IPR004332">
    <property type="entry name" value="Transposase_MuDR"/>
</dbReference>
<feature type="region of interest" description="Disordered" evidence="1">
    <location>
        <begin position="172"/>
        <end position="196"/>
    </location>
</feature>
<feature type="region of interest" description="Disordered" evidence="1">
    <location>
        <begin position="123"/>
        <end position="152"/>
    </location>
</feature>
<evidence type="ECO:0000259" key="2">
    <source>
        <dbReference type="Pfam" id="PF03108"/>
    </source>
</evidence>
<evidence type="ECO:0000313" key="4">
    <source>
        <dbReference type="Proteomes" id="UP000631114"/>
    </source>
</evidence>
<gene>
    <name evidence="3" type="ORF">IFM89_035470</name>
</gene>
<dbReference type="PANTHER" id="PTHR31973:SF187">
    <property type="entry name" value="MUTATOR TRANSPOSASE MUDRA PROTEIN"/>
    <property type="match status" value="1"/>
</dbReference>
<dbReference type="OrthoDB" id="1888602at2759"/>
<dbReference type="Proteomes" id="UP000631114">
    <property type="component" value="Unassembled WGS sequence"/>
</dbReference>
<proteinExistence type="predicted"/>
<evidence type="ECO:0000313" key="3">
    <source>
        <dbReference type="EMBL" id="KAF9594906.1"/>
    </source>
</evidence>
<protein>
    <recommendedName>
        <fullName evidence="2">Transposase MuDR plant domain-containing protein</fullName>
    </recommendedName>
</protein>
<reference evidence="3 4" key="1">
    <citation type="submission" date="2020-10" db="EMBL/GenBank/DDBJ databases">
        <title>The Coptis chinensis genome and diversification of protoberbering-type alkaloids.</title>
        <authorList>
            <person name="Wang B."/>
            <person name="Shu S."/>
            <person name="Song C."/>
            <person name="Liu Y."/>
        </authorList>
    </citation>
    <scope>NUCLEOTIDE SEQUENCE [LARGE SCALE GENOMIC DNA]</scope>
    <source>
        <strain evidence="3">HL-2020</strain>
        <tissue evidence="3">Leaf</tissue>
    </source>
</reference>
<dbReference type="Pfam" id="PF03108">
    <property type="entry name" value="DBD_Tnp_Mut"/>
    <property type="match status" value="1"/>
</dbReference>
<feature type="domain" description="Transposase MuDR plant" evidence="2">
    <location>
        <begin position="375"/>
        <end position="430"/>
    </location>
</feature>
<organism evidence="3 4">
    <name type="scientific">Coptis chinensis</name>
    <dbReference type="NCBI Taxonomy" id="261450"/>
    <lineage>
        <taxon>Eukaryota</taxon>
        <taxon>Viridiplantae</taxon>
        <taxon>Streptophyta</taxon>
        <taxon>Embryophyta</taxon>
        <taxon>Tracheophyta</taxon>
        <taxon>Spermatophyta</taxon>
        <taxon>Magnoliopsida</taxon>
        <taxon>Ranunculales</taxon>
        <taxon>Ranunculaceae</taxon>
        <taxon>Coptidoideae</taxon>
        <taxon>Coptis</taxon>
    </lineage>
</organism>
<name>A0A835H903_9MAGN</name>
<comment type="caution">
    <text evidence="3">The sequence shown here is derived from an EMBL/GenBank/DDBJ whole genome shotgun (WGS) entry which is preliminary data.</text>
</comment>
<dbReference type="AlphaFoldDB" id="A0A835H903"/>
<evidence type="ECO:0000256" key="1">
    <source>
        <dbReference type="SAM" id="MobiDB-lite"/>
    </source>
</evidence>
<keyword evidence="4" id="KW-1185">Reference proteome</keyword>
<feature type="compositionally biased region" description="Polar residues" evidence="1">
    <location>
        <begin position="172"/>
        <end position="186"/>
    </location>
</feature>
<feature type="compositionally biased region" description="Low complexity" evidence="1">
    <location>
        <begin position="133"/>
        <end position="150"/>
    </location>
</feature>
<sequence length="641" mass="72855">MAPLMGERDFILHYNGLWVKLIPGKIKFSDFRGGTQSALVIDGDEMCYLDMLKEIKIHIGDAPVSCVKYISRGQLCSFKSDGEMLSMWDLIRAERDMKHHLFVSMVTVDITRPSPVHVHLSPLTNEPHKIPSKKPTLPSSPSPSTLKSTTNVHELRRSPRFVSIPTTPKSITTHTEVKKSITTHTSPTPPKNNFELRKSPRLNHVINLDSSPPTIKSAKKLKFCIPATKVRVQPVSEARVEEPVDVDHVSTQGEEIVDCSMAFEDLFDNEVEEFDAGVSEDDEVDRVLEVGHTFGPHVLIQNGYISAASSDSEDEEFILNDDESDSGNDVVPELVHSEDDVSDDEVRSFVKIAKNQYEVEENERNDGPKNAVVGMQLVVGMEWKTHKECRQFMKDLAIDQKFTYHQIKNDKQRLKLRCKDFECRWRVFCSLSGKHTFKLRTFVPTHTCEADETNKYDQAKTPWVVDKLEEYVRAHPNLSPKDLMAQVLYEFGVAISYWTAWRSRSRVLERINGNYEESYTKISVLKTQILHRNEGSIAKWYRHGETGEFVGFFLAYKASLDGFVNGCRPIIGLDGTFLKGKYGGCVLTAIGLDAMNGLFPLAIYICKGEDKFTRSKRLLNLRPHVNKHAEKLTFISQREKD</sequence>